<protein>
    <submittedName>
        <fullName evidence="3">Pilus retraction ATPase PilT</fullName>
    </submittedName>
</protein>
<gene>
    <name evidence="3" type="ORF">SAMN02745133_00781</name>
</gene>
<dbReference type="InterPro" id="IPR001482">
    <property type="entry name" value="T2SS/T4SS_dom"/>
</dbReference>
<organism evidence="3 4">
    <name type="scientific">Desulforamulus putei DSM 12395</name>
    <dbReference type="NCBI Taxonomy" id="1121429"/>
    <lineage>
        <taxon>Bacteria</taxon>
        <taxon>Bacillati</taxon>
        <taxon>Bacillota</taxon>
        <taxon>Clostridia</taxon>
        <taxon>Eubacteriales</taxon>
        <taxon>Peptococcaceae</taxon>
        <taxon>Desulforamulus</taxon>
    </lineage>
</organism>
<dbReference type="InterPro" id="IPR006321">
    <property type="entry name" value="PilT/PilU"/>
</dbReference>
<keyword evidence="4" id="KW-1185">Reference proteome</keyword>
<dbReference type="SUPFAM" id="SSF52540">
    <property type="entry name" value="P-loop containing nucleoside triphosphate hydrolases"/>
    <property type="match status" value="1"/>
</dbReference>
<dbReference type="GO" id="GO:0005524">
    <property type="term" value="F:ATP binding"/>
    <property type="evidence" value="ECO:0007669"/>
    <property type="project" value="InterPro"/>
</dbReference>
<dbReference type="AlphaFoldDB" id="A0A1M4UW40"/>
<comment type="similarity">
    <text evidence="1">Belongs to the GSP E family.</text>
</comment>
<evidence type="ECO:0000256" key="1">
    <source>
        <dbReference type="ARBA" id="ARBA00006611"/>
    </source>
</evidence>
<dbReference type="NCBIfam" id="TIGR01420">
    <property type="entry name" value="pilT_fam"/>
    <property type="match status" value="1"/>
</dbReference>
<dbReference type="Gene3D" id="3.30.450.90">
    <property type="match status" value="1"/>
</dbReference>
<accession>A0A1M4UW40</accession>
<dbReference type="PROSITE" id="PS00662">
    <property type="entry name" value="T2SP_E"/>
    <property type="match status" value="1"/>
</dbReference>
<evidence type="ECO:0000313" key="3">
    <source>
        <dbReference type="EMBL" id="SHE60991.1"/>
    </source>
</evidence>
<dbReference type="GO" id="GO:0016887">
    <property type="term" value="F:ATP hydrolysis activity"/>
    <property type="evidence" value="ECO:0007669"/>
    <property type="project" value="InterPro"/>
</dbReference>
<dbReference type="EMBL" id="FQUY01000003">
    <property type="protein sequence ID" value="SHE60991.1"/>
    <property type="molecule type" value="Genomic_DNA"/>
</dbReference>
<evidence type="ECO:0000313" key="4">
    <source>
        <dbReference type="Proteomes" id="UP000184148"/>
    </source>
</evidence>
<proteinExistence type="inferred from homology"/>
<dbReference type="OrthoDB" id="9808272at2"/>
<dbReference type="InterPro" id="IPR027417">
    <property type="entry name" value="P-loop_NTPase"/>
</dbReference>
<name>A0A1M4UW40_9FIRM</name>
<dbReference type="CDD" id="cd01131">
    <property type="entry name" value="PilT"/>
    <property type="match status" value="1"/>
</dbReference>
<dbReference type="Proteomes" id="UP000184148">
    <property type="component" value="Unassembled WGS sequence"/>
</dbReference>
<reference evidence="4" key="1">
    <citation type="submission" date="2016-11" db="EMBL/GenBank/DDBJ databases">
        <authorList>
            <person name="Varghese N."/>
            <person name="Submissions S."/>
        </authorList>
    </citation>
    <scope>NUCLEOTIDE SEQUENCE [LARGE SCALE GENOMIC DNA]</scope>
    <source>
        <strain evidence="4">DSM 12395</strain>
    </source>
</reference>
<dbReference type="Gene3D" id="3.40.50.300">
    <property type="entry name" value="P-loop containing nucleotide triphosphate hydrolases"/>
    <property type="match status" value="1"/>
</dbReference>
<dbReference type="PANTHER" id="PTHR30486">
    <property type="entry name" value="TWITCHING MOTILITY PROTEIN PILT"/>
    <property type="match status" value="1"/>
</dbReference>
<evidence type="ECO:0000259" key="2">
    <source>
        <dbReference type="PROSITE" id="PS00662"/>
    </source>
</evidence>
<dbReference type="InterPro" id="IPR050921">
    <property type="entry name" value="T4SS_GSP_E_ATPase"/>
</dbReference>
<dbReference type="RefSeq" id="WP_073236012.1">
    <property type="nucleotide sequence ID" value="NZ_FQUY01000003.1"/>
</dbReference>
<dbReference type="STRING" id="1121429.SAMN02745133_00781"/>
<sequence length="360" mass="39889">MSEQALPHINEILARTVRMNGSDLHLNVGTPPVVRVFGELVRMADLPCLLPQDVQNLIYPILQPHYREQLEKDLELDFAYSIAGVGRFRGNIMWQRGTLAANFRVVAMQIPRLEDLGLPPSVKELARLPRGLVLVTGPTGSGKSTTLAAIIDVINRERSCNIVTIENPIEFLHSHQKSIIKQREVGVDTHSFASALRHVLRHDPDVILVGEMRDRESIAIALTAAETGHLVFSTLHTQTAALAVHRIVDVFADSMRNQIRQQLADSLQGIIAQQLIPRADGQGRVAAVELLLSTPAVRNLIREGKEHQLYTVMQTARAAGMQTMDQALANLCLTGRISRSMALERCVDKVELERAISRGF</sequence>
<dbReference type="Pfam" id="PF00437">
    <property type="entry name" value="T2SSE"/>
    <property type="match status" value="1"/>
</dbReference>
<feature type="domain" description="Bacterial type II secretion system protein E" evidence="2">
    <location>
        <begin position="200"/>
        <end position="214"/>
    </location>
</feature>